<dbReference type="PANTHER" id="PTHR38040">
    <property type="entry name" value="UBIQUINONE BIOSYNTHESIS ACCESSORY FACTOR UBIK"/>
    <property type="match status" value="1"/>
</dbReference>
<comment type="pathway">
    <text evidence="1">Cofactor biosynthesis; ubiquinone biosynthesis.</text>
</comment>
<dbReference type="OrthoDB" id="5297354at2"/>
<dbReference type="Proteomes" id="UP000198607">
    <property type="component" value="Unassembled WGS sequence"/>
</dbReference>
<dbReference type="InterPro" id="IPR007475">
    <property type="entry name" value="UbiK"/>
</dbReference>
<dbReference type="GO" id="GO:0005737">
    <property type="term" value="C:cytoplasm"/>
    <property type="evidence" value="ECO:0007669"/>
    <property type="project" value="UniProtKB-SubCell"/>
</dbReference>
<name>A0A1G7VN30_9RHOO</name>
<proteinExistence type="inferred from homology"/>
<evidence type="ECO:0000313" key="2">
    <source>
        <dbReference type="EMBL" id="SDG61183.1"/>
    </source>
</evidence>
<dbReference type="HAMAP" id="MF_02216">
    <property type="entry name" value="UbiK"/>
    <property type="match status" value="1"/>
</dbReference>
<dbReference type="PANTHER" id="PTHR38040:SF1">
    <property type="entry name" value="UBIQUINONE BIOSYNTHESIS ACCESSORY FACTOR UBIK"/>
    <property type="match status" value="1"/>
</dbReference>
<comment type="subcellular location">
    <subcellularLocation>
        <location evidence="1">Cytoplasm</location>
    </subcellularLocation>
</comment>
<evidence type="ECO:0000313" key="3">
    <source>
        <dbReference type="Proteomes" id="UP000198607"/>
    </source>
</evidence>
<keyword evidence="1" id="KW-0831">Ubiquinone biosynthesis</keyword>
<dbReference type="Pfam" id="PF04380">
    <property type="entry name" value="BMFP"/>
    <property type="match status" value="1"/>
</dbReference>
<keyword evidence="3" id="KW-1185">Reference proteome</keyword>
<dbReference type="GO" id="GO:0006744">
    <property type="term" value="P:ubiquinone biosynthetic process"/>
    <property type="evidence" value="ECO:0007669"/>
    <property type="project" value="UniProtKB-UniRule"/>
</dbReference>
<comment type="similarity">
    <text evidence="1">Belongs to the UbiK family.</text>
</comment>
<gene>
    <name evidence="1" type="primary">ubiK</name>
    <name evidence="2" type="ORF">SAMN05660652_00246</name>
</gene>
<comment type="function">
    <text evidence="1">Required for efficient ubiquinone (coenzyme Q) biosynthesis. UbiK is probably an accessory factor of Ubi enzymes and facilitates ubiquinone biosynthesis by acting as an assembly factor, a targeting factor, or both.</text>
</comment>
<reference evidence="2 3" key="1">
    <citation type="submission" date="2016-10" db="EMBL/GenBank/DDBJ databases">
        <authorList>
            <person name="de Groot N.N."/>
        </authorList>
    </citation>
    <scope>NUCLEOTIDE SEQUENCE [LARGE SCALE GENOMIC DNA]</scope>
    <source>
        <strain evidence="2 3">DSM 5885</strain>
    </source>
</reference>
<organism evidence="2 3">
    <name type="scientific">Propionivibrio dicarboxylicus</name>
    <dbReference type="NCBI Taxonomy" id="83767"/>
    <lineage>
        <taxon>Bacteria</taxon>
        <taxon>Pseudomonadati</taxon>
        <taxon>Pseudomonadota</taxon>
        <taxon>Betaproteobacteria</taxon>
        <taxon>Rhodocyclales</taxon>
        <taxon>Rhodocyclaceae</taxon>
        <taxon>Propionivibrio</taxon>
    </lineage>
</organism>
<keyword evidence="1" id="KW-0963">Cytoplasm</keyword>
<evidence type="ECO:0000256" key="1">
    <source>
        <dbReference type="HAMAP-Rule" id="MF_02216"/>
    </source>
</evidence>
<sequence length="85" mass="9504">MLDPKIFEELSAKLSTIAAATPAADIEKNVRALLSGFFSRLDLVTREEFDIQAQVLQRTREKLSALEERVARMENTTPPDANASR</sequence>
<dbReference type="EMBL" id="FNCY01000001">
    <property type="protein sequence ID" value="SDG61183.1"/>
    <property type="molecule type" value="Genomic_DNA"/>
</dbReference>
<protein>
    <recommendedName>
        <fullName evidence="1">Ubiquinone biosynthesis accessory factor UbiK</fullName>
    </recommendedName>
</protein>
<dbReference type="STRING" id="83767.SAMN05660652_00246"/>
<accession>A0A1G7VN30</accession>
<dbReference type="UniPathway" id="UPA00232"/>
<dbReference type="AlphaFoldDB" id="A0A1G7VN30"/>
<dbReference type="RefSeq" id="WP_091932236.1">
    <property type="nucleotide sequence ID" value="NZ_FNCY01000001.1"/>
</dbReference>